<evidence type="ECO:0000313" key="2">
    <source>
        <dbReference type="Proteomes" id="UP000793456"/>
    </source>
</evidence>
<protein>
    <submittedName>
        <fullName evidence="1">Uncharacterized protein</fullName>
    </submittedName>
</protein>
<gene>
    <name evidence="1" type="ORF">E3U43_004590</name>
</gene>
<keyword evidence="2" id="KW-1185">Reference proteome</keyword>
<dbReference type="EMBL" id="CM011693">
    <property type="protein sequence ID" value="TMS05340.1"/>
    <property type="molecule type" value="Genomic_DNA"/>
</dbReference>
<evidence type="ECO:0000313" key="1">
    <source>
        <dbReference type="EMBL" id="TMS05340.1"/>
    </source>
</evidence>
<comment type="caution">
    <text evidence="1">The sequence shown here is derived from an EMBL/GenBank/DDBJ whole genome shotgun (WGS) entry which is preliminary data.</text>
</comment>
<name>A0ACD3QDP6_LARCR</name>
<proteinExistence type="predicted"/>
<organism evidence="1 2">
    <name type="scientific">Larimichthys crocea</name>
    <name type="common">Large yellow croaker</name>
    <name type="synonym">Pseudosciaena crocea</name>
    <dbReference type="NCBI Taxonomy" id="215358"/>
    <lineage>
        <taxon>Eukaryota</taxon>
        <taxon>Metazoa</taxon>
        <taxon>Chordata</taxon>
        <taxon>Craniata</taxon>
        <taxon>Vertebrata</taxon>
        <taxon>Euteleostomi</taxon>
        <taxon>Actinopterygii</taxon>
        <taxon>Neopterygii</taxon>
        <taxon>Teleostei</taxon>
        <taxon>Neoteleostei</taxon>
        <taxon>Acanthomorphata</taxon>
        <taxon>Eupercaria</taxon>
        <taxon>Sciaenidae</taxon>
        <taxon>Larimichthys</taxon>
    </lineage>
</organism>
<dbReference type="Proteomes" id="UP000793456">
    <property type="component" value="Chromosome XX"/>
</dbReference>
<sequence length="346" mass="39563">MPVLLQRPRAAVACLLLYCLTYGLSSPDPRQREALIKLEASMQLGGQIVLTDAEQRLDALLFKMKQEEMMRADFPPAMHFFKARALIGASPIFRLLQKMPKGGALHVHDFAMTSVEWLVKNATYRPHCYMCLTDIQSVRFIFSVPAAQSSAPVLSLDPAGKPQGQGGQRHRAGQQDPETVYPSQDEIWTTFEQAFLALLGLVTYAPVFRDYYYQGLTEFHTDNVMYLELRALLPEIYELDGSTHDTAWTLKTYQHVTRQFITEHPDFFGTRIIFTVHRAVNTSVLTRTVEEAMKLQRDFPDIMAGFDLVGREDSGKPLWYFKDVLSLPVERGVTLPFFFHCWRDRS</sequence>
<reference evidence="1" key="1">
    <citation type="submission" date="2018-11" db="EMBL/GenBank/DDBJ databases">
        <title>The sequence and de novo assembly of Larimichthys crocea genome using PacBio and Hi-C technologies.</title>
        <authorList>
            <person name="Xu P."/>
            <person name="Chen B."/>
            <person name="Zhou Z."/>
            <person name="Ke Q."/>
            <person name="Wu Y."/>
            <person name="Bai H."/>
            <person name="Pu F."/>
        </authorList>
    </citation>
    <scope>NUCLEOTIDE SEQUENCE</scope>
    <source>
        <tissue evidence="1">Muscle</tissue>
    </source>
</reference>
<accession>A0ACD3QDP6</accession>